<organism evidence="2 3">
    <name type="scientific">Candidatus Rhodobacter oscarellae</name>
    <dbReference type="NCBI Taxonomy" id="1675527"/>
    <lineage>
        <taxon>Bacteria</taxon>
        <taxon>Pseudomonadati</taxon>
        <taxon>Pseudomonadota</taxon>
        <taxon>Alphaproteobacteria</taxon>
        <taxon>Rhodobacterales</taxon>
        <taxon>Rhodobacter group</taxon>
        <taxon>Rhodobacter</taxon>
    </lineage>
</organism>
<accession>A0A0J9EC29</accession>
<dbReference type="OrthoDB" id="7632202at2"/>
<evidence type="ECO:0000313" key="2">
    <source>
        <dbReference type="EMBL" id="KMW60327.1"/>
    </source>
</evidence>
<dbReference type="Proteomes" id="UP000037178">
    <property type="component" value="Unassembled WGS sequence"/>
</dbReference>
<sequence>MNFVRLIVLAALICTVIYVAVAWYLRSITRERLEKEWAAAHPGRDPVERSADVEAGVEEFKQSLGYRALWLIYVVPVALIAITWFTTN</sequence>
<feature type="transmembrane region" description="Helical" evidence="1">
    <location>
        <begin position="6"/>
        <end position="25"/>
    </location>
</feature>
<gene>
    <name evidence="2" type="ORF">AIOL_000480</name>
</gene>
<keyword evidence="1" id="KW-1133">Transmembrane helix</keyword>
<keyword evidence="1" id="KW-0472">Membrane</keyword>
<dbReference type="AlphaFoldDB" id="A0A0J9EC29"/>
<evidence type="ECO:0000256" key="1">
    <source>
        <dbReference type="SAM" id="Phobius"/>
    </source>
</evidence>
<feature type="transmembrane region" description="Helical" evidence="1">
    <location>
        <begin position="68"/>
        <end position="86"/>
    </location>
</feature>
<dbReference type="STRING" id="1675527.AIOL_000480"/>
<protein>
    <submittedName>
        <fullName evidence="2">Cation/multidrug efflux pump</fullName>
    </submittedName>
</protein>
<comment type="caution">
    <text evidence="2">The sequence shown here is derived from an EMBL/GenBank/DDBJ whole genome shotgun (WGS) entry which is preliminary data.</text>
</comment>
<dbReference type="RefSeq" id="WP_049641426.1">
    <property type="nucleotide sequence ID" value="NZ_LFTY01000001.1"/>
</dbReference>
<proteinExistence type="predicted"/>
<keyword evidence="3" id="KW-1185">Reference proteome</keyword>
<dbReference type="EMBL" id="LFTY01000001">
    <property type="protein sequence ID" value="KMW60327.1"/>
    <property type="molecule type" value="Genomic_DNA"/>
</dbReference>
<dbReference type="PATRIC" id="fig|1675527.3.peg.535"/>
<evidence type="ECO:0000313" key="3">
    <source>
        <dbReference type="Proteomes" id="UP000037178"/>
    </source>
</evidence>
<reference evidence="2 3" key="1">
    <citation type="submission" date="2015-06" db="EMBL/GenBank/DDBJ databases">
        <title>Draft genome sequence of an Alphaproteobacteria species associated to the Mediterranean sponge Oscarella lobularis.</title>
        <authorList>
            <person name="Jourda C."/>
            <person name="Santini S."/>
            <person name="Claverie J.-M."/>
        </authorList>
    </citation>
    <scope>NUCLEOTIDE SEQUENCE [LARGE SCALE GENOMIC DNA]</scope>
    <source>
        <strain evidence="2">IGS</strain>
    </source>
</reference>
<name>A0A0J9EC29_9RHOB</name>
<keyword evidence="1" id="KW-0812">Transmembrane</keyword>